<reference evidence="1 2" key="1">
    <citation type="submission" date="2023-03" db="EMBL/GenBank/DDBJ databases">
        <title>Description of Hydrogenimonas sp. ISO32.</title>
        <authorList>
            <person name="Mino S."/>
            <person name="Fukazawa S."/>
            <person name="Sawabe T."/>
        </authorList>
    </citation>
    <scope>NUCLEOTIDE SEQUENCE [LARGE SCALE GENOMIC DNA]</scope>
    <source>
        <strain evidence="1 2">ISO32</strain>
    </source>
</reference>
<accession>A0ABM8FNR6</accession>
<dbReference type="NCBIfam" id="NF008912">
    <property type="entry name" value="PRK12275.1-6"/>
    <property type="match status" value="1"/>
</dbReference>
<proteinExistence type="predicted"/>
<dbReference type="PANTHER" id="PTHR38471">
    <property type="entry name" value="FOUR HELIX BUNDLE PROTEIN"/>
    <property type="match status" value="1"/>
</dbReference>
<organism evidence="1 2">
    <name type="scientific">Hydrogenimonas cancrithermarum</name>
    <dbReference type="NCBI Taxonomy" id="2993563"/>
    <lineage>
        <taxon>Bacteria</taxon>
        <taxon>Pseudomonadati</taxon>
        <taxon>Campylobacterota</taxon>
        <taxon>Epsilonproteobacteria</taxon>
        <taxon>Campylobacterales</taxon>
        <taxon>Hydrogenimonadaceae</taxon>
        <taxon>Hydrogenimonas</taxon>
    </lineage>
</organism>
<dbReference type="InterPro" id="IPR012657">
    <property type="entry name" value="23S_rRNA-intervening_sequence"/>
</dbReference>
<dbReference type="Gene3D" id="1.20.1440.60">
    <property type="entry name" value="23S rRNA-intervening sequence"/>
    <property type="match status" value="1"/>
</dbReference>
<dbReference type="Proteomes" id="UP001321445">
    <property type="component" value="Chromosome"/>
</dbReference>
<sequence>MKCETLDVWKISCALSSEIYMGLRECRDYGFKDQITRSALSIPSNIAEGVERESDKESWRFLDIAQASAAELKTQVYIGMKIEYIEKIQGKKWLQETDRVHRMIKSLKRSFRVQ</sequence>
<dbReference type="RefSeq" id="WP_286336387.1">
    <property type="nucleotide sequence ID" value="NZ_AP027370.1"/>
</dbReference>
<dbReference type="EMBL" id="AP027370">
    <property type="protein sequence ID" value="BDY13435.1"/>
    <property type="molecule type" value="Genomic_DNA"/>
</dbReference>
<protein>
    <submittedName>
        <fullName evidence="1">Four helix bundle protein</fullName>
    </submittedName>
</protein>
<dbReference type="NCBIfam" id="TIGR02436">
    <property type="entry name" value="four helix bundle protein"/>
    <property type="match status" value="1"/>
</dbReference>
<evidence type="ECO:0000313" key="1">
    <source>
        <dbReference type="EMBL" id="BDY13435.1"/>
    </source>
</evidence>
<evidence type="ECO:0000313" key="2">
    <source>
        <dbReference type="Proteomes" id="UP001321445"/>
    </source>
</evidence>
<keyword evidence="2" id="KW-1185">Reference proteome</keyword>
<dbReference type="InterPro" id="IPR036583">
    <property type="entry name" value="23S_rRNA_IVS_sf"/>
</dbReference>
<dbReference type="Pfam" id="PF05635">
    <property type="entry name" value="23S_rRNA_IVP"/>
    <property type="match status" value="1"/>
</dbReference>
<gene>
    <name evidence="1" type="ORF">HCR_17470</name>
</gene>
<dbReference type="CDD" id="cd16377">
    <property type="entry name" value="23S_rRNA_IVP_like"/>
    <property type="match status" value="1"/>
</dbReference>
<name>A0ABM8FNR6_9BACT</name>
<dbReference type="PANTHER" id="PTHR38471:SF2">
    <property type="entry name" value="FOUR HELIX BUNDLE PROTEIN"/>
    <property type="match status" value="1"/>
</dbReference>
<dbReference type="SUPFAM" id="SSF158446">
    <property type="entry name" value="IVS-encoded protein-like"/>
    <property type="match status" value="1"/>
</dbReference>